<dbReference type="InterPro" id="IPR041200">
    <property type="entry name" value="FKBP3_BTHB"/>
</dbReference>
<keyword evidence="4" id="KW-1185">Reference proteome</keyword>
<evidence type="ECO:0000259" key="2">
    <source>
        <dbReference type="Pfam" id="PF18410"/>
    </source>
</evidence>
<dbReference type="PANTHER" id="PTHR46493">
    <property type="entry name" value="PEPTIDYL-PROLYL CIS-TRANS ISOMERASE FKBP3"/>
    <property type="match status" value="1"/>
</dbReference>
<dbReference type="GeneTree" id="ENSGT00950000185109"/>
<dbReference type="InterPro" id="IPR043368">
    <property type="entry name" value="FKBP3"/>
</dbReference>
<name>A0A8C7WSJ7_9TELE</name>
<dbReference type="Ensembl" id="ENSOSIT00000002796.1">
    <property type="protein sequence ID" value="ENSOSIP00000002604.1"/>
    <property type="gene ID" value="ENSOSIG00000001572.1"/>
</dbReference>
<evidence type="ECO:0000256" key="1">
    <source>
        <dbReference type="ARBA" id="ARBA00022553"/>
    </source>
</evidence>
<reference evidence="3" key="1">
    <citation type="submission" date="2025-08" db="UniProtKB">
        <authorList>
            <consortium name="Ensembl"/>
        </authorList>
    </citation>
    <scope>IDENTIFICATION</scope>
</reference>
<reference evidence="3" key="2">
    <citation type="submission" date="2025-09" db="UniProtKB">
        <authorList>
            <consortium name="Ensembl"/>
        </authorList>
    </citation>
    <scope>IDENTIFICATION</scope>
</reference>
<protein>
    <recommendedName>
        <fullName evidence="2">FKBP3 basic tilted helix bundle domain-containing protein</fullName>
    </recommendedName>
</protein>
<keyword evidence="1" id="KW-0597">Phosphoprotein</keyword>
<sequence length="99" mass="11545">MMADEPMREWTDEQLRSDSVAKKDLIKFLQDHFLSEYKLLGNIKNVIKTANKEQLVVAYNQLFESKVREAGEFVPQTNKGLIQKHKHVFRGLKGLNQRS</sequence>
<dbReference type="CDD" id="cd21063">
    <property type="entry name" value="BTHB_FKBP25"/>
    <property type="match status" value="1"/>
</dbReference>
<accession>A0A8C7WSJ7</accession>
<proteinExistence type="predicted"/>
<dbReference type="Gene3D" id="1.10.720.80">
    <property type="match status" value="1"/>
</dbReference>
<dbReference type="AlphaFoldDB" id="A0A8C7WSJ7"/>
<evidence type="ECO:0000313" key="3">
    <source>
        <dbReference type="Ensembl" id="ENSOSIP00000002604.1"/>
    </source>
</evidence>
<feature type="domain" description="FKBP3 basic tilted helix bundle" evidence="2">
    <location>
        <begin position="6"/>
        <end position="66"/>
    </location>
</feature>
<dbReference type="PANTHER" id="PTHR46493:SF1">
    <property type="entry name" value="PEPTIDYL-PROLYL CIS-TRANS ISOMERASE FKBP3"/>
    <property type="match status" value="1"/>
</dbReference>
<evidence type="ECO:0000313" key="4">
    <source>
        <dbReference type="Proteomes" id="UP000694383"/>
    </source>
</evidence>
<organism evidence="3 4">
    <name type="scientific">Oryzias sinensis</name>
    <name type="common">Chinese medaka</name>
    <dbReference type="NCBI Taxonomy" id="183150"/>
    <lineage>
        <taxon>Eukaryota</taxon>
        <taxon>Metazoa</taxon>
        <taxon>Chordata</taxon>
        <taxon>Craniata</taxon>
        <taxon>Vertebrata</taxon>
        <taxon>Euteleostomi</taxon>
        <taxon>Actinopterygii</taxon>
        <taxon>Neopterygii</taxon>
        <taxon>Teleostei</taxon>
        <taxon>Neoteleostei</taxon>
        <taxon>Acanthomorphata</taxon>
        <taxon>Ovalentaria</taxon>
        <taxon>Atherinomorphae</taxon>
        <taxon>Beloniformes</taxon>
        <taxon>Adrianichthyidae</taxon>
        <taxon>Oryziinae</taxon>
        <taxon>Oryzias</taxon>
    </lineage>
</organism>
<dbReference type="Proteomes" id="UP000694383">
    <property type="component" value="Unplaced"/>
</dbReference>
<dbReference type="Pfam" id="PF18410">
    <property type="entry name" value="BTHB"/>
    <property type="match status" value="1"/>
</dbReference>